<protein>
    <recommendedName>
        <fullName evidence="3">Urease accessory protein UreH-like transmembrane domain-containing protein</fullName>
    </recommendedName>
</protein>
<feature type="transmembrane region" description="Helical" evidence="2">
    <location>
        <begin position="74"/>
        <end position="93"/>
    </location>
</feature>
<keyword evidence="2" id="KW-0472">Membrane</keyword>
<evidence type="ECO:0000313" key="5">
    <source>
        <dbReference type="Proteomes" id="UP000253517"/>
    </source>
</evidence>
<proteinExistence type="predicted"/>
<name>A0A369A3L6_9FLAO</name>
<dbReference type="Pfam" id="PF13386">
    <property type="entry name" value="DsbD_2"/>
    <property type="match status" value="1"/>
</dbReference>
<feature type="transmembrane region" description="Helical" evidence="2">
    <location>
        <begin position="42"/>
        <end position="62"/>
    </location>
</feature>
<dbReference type="Proteomes" id="UP000253517">
    <property type="component" value="Unassembled WGS sequence"/>
</dbReference>
<dbReference type="AlphaFoldDB" id="A0A369A3L6"/>
<keyword evidence="2" id="KW-1133">Transmembrane helix</keyword>
<gene>
    <name evidence="4" type="ORF">DES35_102369</name>
</gene>
<comment type="caution">
    <text evidence="4">The sequence shown here is derived from an EMBL/GenBank/DDBJ whole genome shotgun (WGS) entry which is preliminary data.</text>
</comment>
<feature type="transmembrane region" description="Helical" evidence="2">
    <location>
        <begin position="123"/>
        <end position="145"/>
    </location>
</feature>
<keyword evidence="5" id="KW-1185">Reference proteome</keyword>
<evidence type="ECO:0000313" key="4">
    <source>
        <dbReference type="EMBL" id="RCX03912.1"/>
    </source>
</evidence>
<sequence>MIVAAFLLGLAGSMHCVGMCGPLALAVPGLFSATTHRWANGLLYHLGRSFTYAAFGALFGLLGKSLSLTGFQYAASLIAGFMMIVMGMLPFLQKRFEKFFSILYFTLNINNLRTKILKSDKNFLYLLILGMLNGLLPCGLVYVALAGALGTGGVGSGALFMFVFGTGTLPAMILISIGGNTLFKFGKTNFKKALSLVTVLVGFLFLLRAANLNIPFVSPSKEALIIKSASVTAPDPSGSCCVKSENSTENKDFKCH</sequence>
<dbReference type="RefSeq" id="WP_114366198.1">
    <property type="nucleotide sequence ID" value="NZ_BHZF01000002.1"/>
</dbReference>
<accession>A0A369A3L6</accession>
<dbReference type="PANTHER" id="PTHR42208">
    <property type="entry name" value="HEAVY METAL TRANSPORTER-RELATED"/>
    <property type="match status" value="1"/>
</dbReference>
<keyword evidence="2" id="KW-0812">Transmembrane</keyword>
<evidence type="ECO:0000259" key="3">
    <source>
        <dbReference type="Pfam" id="PF13386"/>
    </source>
</evidence>
<dbReference type="EMBL" id="QPJS01000002">
    <property type="protein sequence ID" value="RCX03912.1"/>
    <property type="molecule type" value="Genomic_DNA"/>
</dbReference>
<organism evidence="4 5">
    <name type="scientific">Schleiferia thermophila</name>
    <dbReference type="NCBI Taxonomy" id="884107"/>
    <lineage>
        <taxon>Bacteria</taxon>
        <taxon>Pseudomonadati</taxon>
        <taxon>Bacteroidota</taxon>
        <taxon>Flavobacteriia</taxon>
        <taxon>Flavobacteriales</taxon>
        <taxon>Schleiferiaceae</taxon>
        <taxon>Schleiferia</taxon>
    </lineage>
</organism>
<feature type="transmembrane region" description="Helical" evidence="2">
    <location>
        <begin position="157"/>
        <end position="181"/>
    </location>
</feature>
<evidence type="ECO:0000256" key="1">
    <source>
        <dbReference type="SAM" id="MobiDB-lite"/>
    </source>
</evidence>
<feature type="region of interest" description="Disordered" evidence="1">
    <location>
        <begin position="233"/>
        <end position="256"/>
    </location>
</feature>
<feature type="compositionally biased region" description="Basic and acidic residues" evidence="1">
    <location>
        <begin position="246"/>
        <end position="256"/>
    </location>
</feature>
<evidence type="ECO:0000256" key="2">
    <source>
        <dbReference type="SAM" id="Phobius"/>
    </source>
</evidence>
<feature type="transmembrane region" description="Helical" evidence="2">
    <location>
        <begin position="193"/>
        <end position="210"/>
    </location>
</feature>
<reference evidence="4 5" key="1">
    <citation type="submission" date="2018-07" db="EMBL/GenBank/DDBJ databases">
        <title>Genomic Encyclopedia of Type Strains, Phase IV (KMG-IV): sequencing the most valuable type-strain genomes for metagenomic binning, comparative biology and taxonomic classification.</title>
        <authorList>
            <person name="Goeker M."/>
        </authorList>
    </citation>
    <scope>NUCLEOTIDE SEQUENCE [LARGE SCALE GENOMIC DNA]</scope>
    <source>
        <strain evidence="4 5">DSM 21410</strain>
    </source>
</reference>
<feature type="domain" description="Urease accessory protein UreH-like transmembrane" evidence="3">
    <location>
        <begin position="4"/>
        <end position="203"/>
    </location>
</feature>
<dbReference type="InterPro" id="IPR039447">
    <property type="entry name" value="UreH-like_TM_dom"/>
</dbReference>
<dbReference type="PANTHER" id="PTHR42208:SF1">
    <property type="entry name" value="HEAVY METAL TRANSPORTER"/>
    <property type="match status" value="1"/>
</dbReference>